<dbReference type="Proteomes" id="UP001642483">
    <property type="component" value="Unassembled WGS sequence"/>
</dbReference>
<dbReference type="EMBL" id="CAWYQH010000114">
    <property type="protein sequence ID" value="CAK8690246.1"/>
    <property type="molecule type" value="Genomic_DNA"/>
</dbReference>
<dbReference type="Gene3D" id="3.40.50.300">
    <property type="entry name" value="P-loop containing nucleotide triphosphate hydrolases"/>
    <property type="match status" value="1"/>
</dbReference>
<keyword evidence="1" id="KW-0472">Membrane</keyword>
<dbReference type="PANTHER" id="PTHR36978:SF4">
    <property type="entry name" value="P-LOOP CONTAINING NUCLEOSIDE TRIPHOSPHATE HYDROLASE PROTEIN"/>
    <property type="match status" value="1"/>
</dbReference>
<organism evidence="2 3">
    <name type="scientific">Clavelina lepadiformis</name>
    <name type="common">Light-bulb sea squirt</name>
    <name type="synonym">Ascidia lepadiformis</name>
    <dbReference type="NCBI Taxonomy" id="159417"/>
    <lineage>
        <taxon>Eukaryota</taxon>
        <taxon>Metazoa</taxon>
        <taxon>Chordata</taxon>
        <taxon>Tunicata</taxon>
        <taxon>Ascidiacea</taxon>
        <taxon>Aplousobranchia</taxon>
        <taxon>Clavelinidae</taxon>
        <taxon>Clavelina</taxon>
    </lineage>
</organism>
<evidence type="ECO:0000256" key="1">
    <source>
        <dbReference type="SAM" id="Phobius"/>
    </source>
</evidence>
<sequence length="248" mass="28566">MKVICAGLPKTGTKSLCAALRILGFNVYDFEEQCWLIRDKLQKAMDVGCTAEEYHDMFQGVDAVTDLPACLLWEEISKAFPKAKIIFCQRQDEKEWLKSFLHQMSVIRDNIVLRILLKFTRTGSKVTHFGDTAGRVGFGFPHSKVFKFLPINEKVLLMRYKQHNAYVMQTAPKNRFLAYNVKDGWESLCKFLDLPIPSEEFPHKNKSGVFIDELMEDSLMFRRIRLEIVITLCVVIVLTSIFIAAFLV</sequence>
<gene>
    <name evidence="2" type="ORF">CVLEPA_LOCUS22877</name>
</gene>
<feature type="transmembrane region" description="Helical" evidence="1">
    <location>
        <begin position="228"/>
        <end position="247"/>
    </location>
</feature>
<name>A0ABP0GEP3_CLALP</name>
<reference evidence="2 3" key="1">
    <citation type="submission" date="2024-02" db="EMBL/GenBank/DDBJ databases">
        <authorList>
            <person name="Daric V."/>
            <person name="Darras S."/>
        </authorList>
    </citation>
    <scope>NUCLEOTIDE SEQUENCE [LARGE SCALE GENOMIC DNA]</scope>
</reference>
<dbReference type="InterPro" id="IPR040632">
    <property type="entry name" value="Sulfotransfer_4"/>
</dbReference>
<protein>
    <submittedName>
        <fullName evidence="2">Uncharacterized protein</fullName>
    </submittedName>
</protein>
<dbReference type="PANTHER" id="PTHR36978">
    <property type="entry name" value="P-LOOP CONTAINING NUCLEOTIDE TRIPHOSPHATE HYDROLASE"/>
    <property type="match status" value="1"/>
</dbReference>
<proteinExistence type="predicted"/>
<dbReference type="InterPro" id="IPR027417">
    <property type="entry name" value="P-loop_NTPase"/>
</dbReference>
<accession>A0ABP0GEP3</accession>
<keyword evidence="1" id="KW-0812">Transmembrane</keyword>
<evidence type="ECO:0000313" key="3">
    <source>
        <dbReference type="Proteomes" id="UP001642483"/>
    </source>
</evidence>
<comment type="caution">
    <text evidence="2">The sequence shown here is derived from an EMBL/GenBank/DDBJ whole genome shotgun (WGS) entry which is preliminary data.</text>
</comment>
<keyword evidence="3" id="KW-1185">Reference proteome</keyword>
<evidence type="ECO:0000313" key="2">
    <source>
        <dbReference type="EMBL" id="CAK8690246.1"/>
    </source>
</evidence>
<dbReference type="Pfam" id="PF17784">
    <property type="entry name" value="Sulfotransfer_4"/>
    <property type="match status" value="1"/>
</dbReference>
<keyword evidence="1" id="KW-1133">Transmembrane helix</keyword>
<dbReference type="SUPFAM" id="SSF52540">
    <property type="entry name" value="P-loop containing nucleoside triphosphate hydrolases"/>
    <property type="match status" value="1"/>
</dbReference>